<reference evidence="1" key="1">
    <citation type="submission" date="2020-07" db="EMBL/GenBank/DDBJ databases">
        <title>Multicomponent nature underlies the extraordinary mechanical properties of spider dragline silk.</title>
        <authorList>
            <person name="Kono N."/>
            <person name="Nakamura H."/>
            <person name="Mori M."/>
            <person name="Yoshida Y."/>
            <person name="Ohtoshi R."/>
            <person name="Malay A.D."/>
            <person name="Moran D.A.P."/>
            <person name="Tomita M."/>
            <person name="Numata K."/>
            <person name="Arakawa K."/>
        </authorList>
    </citation>
    <scope>NUCLEOTIDE SEQUENCE</scope>
</reference>
<evidence type="ECO:0000313" key="2">
    <source>
        <dbReference type="Proteomes" id="UP000887116"/>
    </source>
</evidence>
<dbReference type="EMBL" id="BMAO01024465">
    <property type="protein sequence ID" value="GFQ95528.1"/>
    <property type="molecule type" value="Genomic_DNA"/>
</dbReference>
<keyword evidence="2" id="KW-1185">Reference proteome</keyword>
<proteinExistence type="predicted"/>
<gene>
    <name evidence="1" type="primary">AVEN_44200_1</name>
    <name evidence="1" type="ORF">TNCT_89001</name>
</gene>
<comment type="caution">
    <text evidence="1">The sequence shown here is derived from an EMBL/GenBank/DDBJ whole genome shotgun (WGS) entry which is preliminary data.</text>
</comment>
<accession>A0A8X6G4M2</accession>
<dbReference type="Proteomes" id="UP000887116">
    <property type="component" value="Unassembled WGS sequence"/>
</dbReference>
<organism evidence="1 2">
    <name type="scientific">Trichonephila clavata</name>
    <name type="common">Joro spider</name>
    <name type="synonym">Nephila clavata</name>
    <dbReference type="NCBI Taxonomy" id="2740835"/>
    <lineage>
        <taxon>Eukaryota</taxon>
        <taxon>Metazoa</taxon>
        <taxon>Ecdysozoa</taxon>
        <taxon>Arthropoda</taxon>
        <taxon>Chelicerata</taxon>
        <taxon>Arachnida</taxon>
        <taxon>Araneae</taxon>
        <taxon>Araneomorphae</taxon>
        <taxon>Entelegynae</taxon>
        <taxon>Araneoidea</taxon>
        <taxon>Nephilidae</taxon>
        <taxon>Trichonephila</taxon>
    </lineage>
</organism>
<dbReference type="OrthoDB" id="6429205at2759"/>
<dbReference type="AlphaFoldDB" id="A0A8X6G4M2"/>
<protein>
    <submittedName>
        <fullName evidence="1">Uncharacterized protein</fullName>
    </submittedName>
</protein>
<evidence type="ECO:0000313" key="1">
    <source>
        <dbReference type="EMBL" id="GFQ95528.1"/>
    </source>
</evidence>
<sequence>MDAHIPAIVLHCCPIKDSNRVVKIFNETSEKWNDVLVNCDSKAGFQKMWFQDADGKGVITRITYQCILFDVPDNEVDSVAKNKPAV</sequence>
<name>A0A8X6G4M2_TRICU</name>